<dbReference type="SUPFAM" id="SSF56214">
    <property type="entry name" value="4'-phosphopantetheinyl transferase"/>
    <property type="match status" value="2"/>
</dbReference>
<reference evidence="4 5" key="1">
    <citation type="submission" date="2016-06" db="EMBL/GenBank/DDBJ databases">
        <title>Draft genome of Moraxella nonliquefaciens CCUG 60284.</title>
        <authorList>
            <person name="Salva-Serra F."/>
            <person name="Engstrom-Jakobsson H."/>
            <person name="Thorell K."/>
            <person name="Gonzales-Siles L."/>
            <person name="Karlsson R."/>
            <person name="Boulund F."/>
            <person name="Engstrand L."/>
            <person name="Kristiansson E."/>
            <person name="Moore E."/>
        </authorList>
    </citation>
    <scope>NUCLEOTIDE SEQUENCE [LARGE SCALE GENOMIC DNA]</scope>
    <source>
        <strain evidence="4 5">CCUG 60284</strain>
    </source>
</reference>
<dbReference type="GO" id="GO:0005829">
    <property type="term" value="C:cytosol"/>
    <property type="evidence" value="ECO:0007669"/>
    <property type="project" value="TreeGrafter"/>
</dbReference>
<dbReference type="Gene3D" id="3.90.470.20">
    <property type="entry name" value="4'-phosphopantetheinyl transferase domain"/>
    <property type="match status" value="2"/>
</dbReference>
<dbReference type="InterPro" id="IPR008278">
    <property type="entry name" value="4-PPantetheinyl_Trfase_dom"/>
</dbReference>
<dbReference type="GO" id="GO:0008897">
    <property type="term" value="F:holo-[acyl-carrier-protein] synthase activity"/>
    <property type="evidence" value="ECO:0007669"/>
    <property type="project" value="InterPro"/>
</dbReference>
<dbReference type="EMBL" id="LZDN01000001">
    <property type="protein sequence ID" value="OBX52501.1"/>
    <property type="molecule type" value="Genomic_DNA"/>
</dbReference>
<accession>A0A1B8PMX6</accession>
<dbReference type="Pfam" id="PF01648">
    <property type="entry name" value="ACPS"/>
    <property type="match status" value="1"/>
</dbReference>
<evidence type="ECO:0000256" key="1">
    <source>
        <dbReference type="ARBA" id="ARBA00010990"/>
    </source>
</evidence>
<comment type="similarity">
    <text evidence="1">Belongs to the P-Pant transferase superfamily. Gsp/Sfp/HetI/AcpT family.</text>
</comment>
<organism evidence="4 5">
    <name type="scientific">Moraxella nonliquefaciens</name>
    <dbReference type="NCBI Taxonomy" id="478"/>
    <lineage>
        <taxon>Bacteria</taxon>
        <taxon>Pseudomonadati</taxon>
        <taxon>Pseudomonadota</taxon>
        <taxon>Gammaproteobacteria</taxon>
        <taxon>Moraxellales</taxon>
        <taxon>Moraxellaceae</taxon>
        <taxon>Moraxella</taxon>
    </lineage>
</organism>
<dbReference type="InterPro" id="IPR037143">
    <property type="entry name" value="4-PPantetheinyl_Trfase_dom_sf"/>
</dbReference>
<feature type="domain" description="4'-phosphopantetheinyl transferase" evidence="3">
    <location>
        <begin position="86"/>
        <end position="162"/>
    </location>
</feature>
<dbReference type="Proteomes" id="UP000092671">
    <property type="component" value="Unassembled WGS sequence"/>
</dbReference>
<gene>
    <name evidence="4" type="ORF">A9Z60_02290</name>
</gene>
<evidence type="ECO:0000313" key="5">
    <source>
        <dbReference type="Proteomes" id="UP000092671"/>
    </source>
</evidence>
<evidence type="ECO:0000259" key="3">
    <source>
        <dbReference type="Pfam" id="PF01648"/>
    </source>
</evidence>
<proteinExistence type="inferred from homology"/>
<evidence type="ECO:0000313" key="4">
    <source>
        <dbReference type="EMBL" id="OBX52501.1"/>
    </source>
</evidence>
<protein>
    <recommendedName>
        <fullName evidence="3">4'-phosphopantetheinyl transferase domain-containing protein</fullName>
    </recommendedName>
</protein>
<dbReference type="PANTHER" id="PTHR12215">
    <property type="entry name" value="PHOSPHOPANTETHEINE TRANSFERASE"/>
    <property type="match status" value="1"/>
</dbReference>
<dbReference type="OrthoDB" id="9808281at2"/>
<dbReference type="GO" id="GO:0019878">
    <property type="term" value="P:lysine biosynthetic process via aminoadipic acid"/>
    <property type="evidence" value="ECO:0007669"/>
    <property type="project" value="TreeGrafter"/>
</dbReference>
<sequence length="196" mass="22915">MIYLYHMPLSKITSDDLRPIDKKTVISHHRHVHLSQFCQSNDLPTPIYGKSNTGKPFIKNIPDLHFNQSHCQTDYALIYSLSINNIGVDIENMNRHLNKNALARRYFHDDEYHLWQGSQNDTLWFSYWTIKEAVLKAHGMGIGMSLRELKAVFMTDDGGYVCHDKIGQFYFKNIWIDECVITVAYPFIYGEVKIIR</sequence>
<dbReference type="InterPro" id="IPR050559">
    <property type="entry name" value="P-Pant_transferase_sf"/>
</dbReference>
<name>A0A1B8PMX6_MORNO</name>
<dbReference type="GO" id="GO:0000287">
    <property type="term" value="F:magnesium ion binding"/>
    <property type="evidence" value="ECO:0007669"/>
    <property type="project" value="InterPro"/>
</dbReference>
<keyword evidence="2" id="KW-0808">Transferase</keyword>
<dbReference type="PANTHER" id="PTHR12215:SF10">
    <property type="entry name" value="L-AMINOADIPATE-SEMIALDEHYDE DEHYDROGENASE-PHOSPHOPANTETHEINYL TRANSFERASE"/>
    <property type="match status" value="1"/>
</dbReference>
<evidence type="ECO:0000256" key="2">
    <source>
        <dbReference type="ARBA" id="ARBA00022679"/>
    </source>
</evidence>
<dbReference type="AlphaFoldDB" id="A0A1B8PMX6"/>
<comment type="caution">
    <text evidence="4">The sequence shown here is derived from an EMBL/GenBank/DDBJ whole genome shotgun (WGS) entry which is preliminary data.</text>
</comment>